<proteinExistence type="predicted"/>
<dbReference type="Proteomes" id="UP000003561">
    <property type="component" value="Unassembled WGS sequence"/>
</dbReference>
<reference evidence="1 2" key="2">
    <citation type="submission" date="2009-03" db="EMBL/GenBank/DDBJ databases">
        <title>Draft genome sequence of Roseburia inulinivorans (DSM 16841).</title>
        <authorList>
            <person name="Sudarsanam P."/>
            <person name="Ley R."/>
            <person name="Guruge J."/>
            <person name="Turnbaugh P.J."/>
            <person name="Mahowald M."/>
            <person name="Liep D."/>
            <person name="Gordon J."/>
        </authorList>
    </citation>
    <scope>NUCLEOTIDE SEQUENCE [LARGE SCALE GENOMIC DNA]</scope>
    <source>
        <strain evidence="1 2">DSM 16841</strain>
    </source>
</reference>
<gene>
    <name evidence="1" type="ORF">ROSEINA2194_02932</name>
</gene>
<reference evidence="1 2" key="1">
    <citation type="submission" date="2009-02" db="EMBL/GenBank/DDBJ databases">
        <authorList>
            <person name="Fulton L."/>
            <person name="Clifton S."/>
            <person name="Fulton B."/>
            <person name="Xu J."/>
            <person name="Minx P."/>
            <person name="Pepin K.H."/>
            <person name="Johnson M."/>
            <person name="Bhonagiri V."/>
            <person name="Nash W.E."/>
            <person name="Mardis E.R."/>
            <person name="Wilson R.K."/>
        </authorList>
    </citation>
    <scope>NUCLEOTIDE SEQUENCE [LARGE SCALE GENOMIC DNA]</scope>
    <source>
        <strain evidence="1 2">DSM 16841</strain>
    </source>
</reference>
<dbReference type="AlphaFoldDB" id="C0FW06"/>
<organism evidence="1 2">
    <name type="scientific">Roseburia inulinivorans DSM 16841</name>
    <dbReference type="NCBI Taxonomy" id="622312"/>
    <lineage>
        <taxon>Bacteria</taxon>
        <taxon>Bacillati</taxon>
        <taxon>Bacillota</taxon>
        <taxon>Clostridia</taxon>
        <taxon>Lachnospirales</taxon>
        <taxon>Lachnospiraceae</taxon>
        <taxon>Roseburia</taxon>
    </lineage>
</organism>
<evidence type="ECO:0000313" key="2">
    <source>
        <dbReference type="Proteomes" id="UP000003561"/>
    </source>
</evidence>
<accession>C0FW06</accession>
<evidence type="ECO:0000313" key="1">
    <source>
        <dbReference type="EMBL" id="EEG93170.1"/>
    </source>
</evidence>
<sequence>MEKAQRAAPAGCRLLTFPHGTSGKGRHIHALSQRRFSMTQAVTYERETKSVAFQGKIIVLESLTPVLPPKEKAQRKKEIERCLYEVFRKYGDRFP</sequence>
<comment type="caution">
    <text evidence="1">The sequence shown here is derived from an EMBL/GenBank/DDBJ whole genome shotgun (WGS) entry which is preliminary data.</text>
</comment>
<name>C0FW06_9FIRM</name>
<dbReference type="EMBL" id="ACFY01000113">
    <property type="protein sequence ID" value="EEG93170.1"/>
    <property type="molecule type" value="Genomic_DNA"/>
</dbReference>
<dbReference type="eggNOG" id="ENOG5032Z7Z">
    <property type="taxonomic scope" value="Bacteria"/>
</dbReference>
<protein>
    <submittedName>
        <fullName evidence="1">Uncharacterized protein</fullName>
    </submittedName>
</protein>